<dbReference type="PANTHER" id="PTHR43625">
    <property type="entry name" value="AFLATOXIN B1 ALDEHYDE REDUCTASE"/>
    <property type="match status" value="1"/>
</dbReference>
<name>A0ABW2A7I4_9GAMM</name>
<comment type="caution">
    <text evidence="3">The sequence shown here is derived from an EMBL/GenBank/DDBJ whole genome shotgun (WGS) entry which is preliminary data.</text>
</comment>
<evidence type="ECO:0000259" key="2">
    <source>
        <dbReference type="Pfam" id="PF00248"/>
    </source>
</evidence>
<dbReference type="SUPFAM" id="SSF51430">
    <property type="entry name" value="NAD(P)-linked oxidoreductase"/>
    <property type="match status" value="1"/>
</dbReference>
<evidence type="ECO:0000313" key="3">
    <source>
        <dbReference type="EMBL" id="MFC6673330.1"/>
    </source>
</evidence>
<protein>
    <submittedName>
        <fullName evidence="3">Aldo/keto reductase</fullName>
    </submittedName>
</protein>
<dbReference type="EMBL" id="JBHSWE010000001">
    <property type="protein sequence ID" value="MFC6673330.1"/>
    <property type="molecule type" value="Genomic_DNA"/>
</dbReference>
<feature type="domain" description="NADP-dependent oxidoreductase" evidence="2">
    <location>
        <begin position="7"/>
        <end position="299"/>
    </location>
</feature>
<evidence type="ECO:0000313" key="4">
    <source>
        <dbReference type="Proteomes" id="UP001596422"/>
    </source>
</evidence>
<keyword evidence="1" id="KW-0560">Oxidoreductase</keyword>
<keyword evidence="4" id="KW-1185">Reference proteome</keyword>
<dbReference type="InterPro" id="IPR036812">
    <property type="entry name" value="NAD(P)_OxRdtase_dom_sf"/>
</dbReference>
<dbReference type="InterPro" id="IPR020471">
    <property type="entry name" value="AKR"/>
</dbReference>
<dbReference type="PANTHER" id="PTHR43625:SF40">
    <property type="entry name" value="ALDO-KETO REDUCTASE YAKC [NADP(+)]"/>
    <property type="match status" value="1"/>
</dbReference>
<dbReference type="InterPro" id="IPR050791">
    <property type="entry name" value="Aldo-Keto_reductase"/>
</dbReference>
<gene>
    <name evidence="3" type="ORF">ACFQDL_27010</name>
</gene>
<evidence type="ECO:0000256" key="1">
    <source>
        <dbReference type="ARBA" id="ARBA00023002"/>
    </source>
</evidence>
<dbReference type="Pfam" id="PF00248">
    <property type="entry name" value="Aldo_ket_red"/>
    <property type="match status" value="1"/>
</dbReference>
<dbReference type="InterPro" id="IPR023210">
    <property type="entry name" value="NADP_OxRdtase_dom"/>
</dbReference>
<sequence length="324" mass="35623">MFDTPGIGLGCMNLSHAYGTPLSEGDALRALDAAFDLGYRHFDTATLYGGGANEKLLGKALKAKRSQLFLASKCGMAIGRESGKKEIDGRPDTLKRQCEESLRRLQTDCIDLYYLHRLDPQVAIEESVGALADLVRDGKIRAIGLSEVSAATLAKAQREHSIMAVQSEYSLWTRNPEIALLDACRDSGTALVAFSPLARGFLTGSLRDIASLEPKDIRNNMPRFSARHYPKNLALLEEYGRIAEAIGCTPAQLALAWVRSKGEFIVPIPGTRFIDHMRENLLAESVRLEDDVVARLDVLINQITVSGPRYNEAQQAEIDTEEFA</sequence>
<dbReference type="PRINTS" id="PR00069">
    <property type="entry name" value="ALDKETRDTASE"/>
</dbReference>
<dbReference type="RefSeq" id="WP_379913385.1">
    <property type="nucleotide sequence ID" value="NZ_JBHSWE010000001.1"/>
</dbReference>
<dbReference type="Proteomes" id="UP001596422">
    <property type="component" value="Unassembled WGS sequence"/>
</dbReference>
<reference evidence="4" key="1">
    <citation type="journal article" date="2019" name="Int. J. Syst. Evol. Microbiol.">
        <title>The Global Catalogue of Microorganisms (GCM) 10K type strain sequencing project: providing services to taxonomists for standard genome sequencing and annotation.</title>
        <authorList>
            <consortium name="The Broad Institute Genomics Platform"/>
            <consortium name="The Broad Institute Genome Sequencing Center for Infectious Disease"/>
            <person name="Wu L."/>
            <person name="Ma J."/>
        </authorList>
    </citation>
    <scope>NUCLEOTIDE SEQUENCE [LARGE SCALE GENOMIC DNA]</scope>
    <source>
        <strain evidence="4">NBRC 111756</strain>
    </source>
</reference>
<organism evidence="3 4">
    <name type="scientific">Marinobacterium aestuariivivens</name>
    <dbReference type="NCBI Taxonomy" id="1698799"/>
    <lineage>
        <taxon>Bacteria</taxon>
        <taxon>Pseudomonadati</taxon>
        <taxon>Pseudomonadota</taxon>
        <taxon>Gammaproteobacteria</taxon>
        <taxon>Oceanospirillales</taxon>
        <taxon>Oceanospirillaceae</taxon>
        <taxon>Marinobacterium</taxon>
    </lineage>
</organism>
<proteinExistence type="predicted"/>
<dbReference type="Gene3D" id="3.20.20.100">
    <property type="entry name" value="NADP-dependent oxidoreductase domain"/>
    <property type="match status" value="1"/>
</dbReference>
<accession>A0ABW2A7I4</accession>